<feature type="domain" description="Cytochrome c" evidence="5">
    <location>
        <begin position="70"/>
        <end position="168"/>
    </location>
</feature>
<reference evidence="6 7" key="1">
    <citation type="journal article" date="2007" name="J. Bacteriol.">
        <title>Whole-genome analysis of the methyl tert-butyl ether-degrading beta-proteobacterium Methylibium petroleiphilum PM1.</title>
        <authorList>
            <person name="Kane S.R."/>
            <person name="Chakicherla A.Y."/>
            <person name="Chain P.S.G."/>
            <person name="Schmidt R."/>
            <person name="Shin M.W."/>
            <person name="Legler T.C."/>
            <person name="Scow K.M."/>
            <person name="Larimer F.W."/>
            <person name="Lucas S.M."/>
            <person name="Richardson P.M."/>
            <person name="Hristova K.R."/>
        </authorList>
    </citation>
    <scope>NUCLEOTIDE SEQUENCE [LARGE SCALE GENOMIC DNA]</scope>
    <source>
        <strain evidence="7">ATCC BAA-1232 / LMG 22953 / PM1</strain>
    </source>
</reference>
<protein>
    <recommendedName>
        <fullName evidence="5">Cytochrome c domain-containing protein</fullName>
    </recommendedName>
</protein>
<keyword evidence="7" id="KW-1185">Reference proteome</keyword>
<evidence type="ECO:0000259" key="5">
    <source>
        <dbReference type="PROSITE" id="PS51007"/>
    </source>
</evidence>
<dbReference type="GO" id="GO:0020037">
    <property type="term" value="F:heme binding"/>
    <property type="evidence" value="ECO:0007669"/>
    <property type="project" value="InterPro"/>
</dbReference>
<dbReference type="Gene3D" id="1.10.760.10">
    <property type="entry name" value="Cytochrome c-like domain"/>
    <property type="match status" value="1"/>
</dbReference>
<dbReference type="KEGG" id="mpt:Mpe_A0474"/>
<dbReference type="AlphaFoldDB" id="A2SCZ7"/>
<dbReference type="Proteomes" id="UP000000366">
    <property type="component" value="Chromosome"/>
</dbReference>
<dbReference type="GO" id="GO:0046872">
    <property type="term" value="F:metal ion binding"/>
    <property type="evidence" value="ECO:0007669"/>
    <property type="project" value="UniProtKB-KW"/>
</dbReference>
<dbReference type="HOGENOM" id="CLU_084762_1_0_4"/>
<evidence type="ECO:0000256" key="2">
    <source>
        <dbReference type="ARBA" id="ARBA00022723"/>
    </source>
</evidence>
<dbReference type="GO" id="GO:0009055">
    <property type="term" value="F:electron transfer activity"/>
    <property type="evidence" value="ECO:0007669"/>
    <property type="project" value="InterPro"/>
</dbReference>
<accession>A2SCZ7</accession>
<evidence type="ECO:0000256" key="1">
    <source>
        <dbReference type="ARBA" id="ARBA00022617"/>
    </source>
</evidence>
<dbReference type="Pfam" id="PF13442">
    <property type="entry name" value="Cytochrome_CBB3"/>
    <property type="match status" value="1"/>
</dbReference>
<dbReference type="PROSITE" id="PS51007">
    <property type="entry name" value="CYTC"/>
    <property type="match status" value="1"/>
</dbReference>
<dbReference type="SUPFAM" id="SSF46626">
    <property type="entry name" value="Cytochrome c"/>
    <property type="match status" value="1"/>
</dbReference>
<dbReference type="InterPro" id="IPR009056">
    <property type="entry name" value="Cyt_c-like_dom"/>
</dbReference>
<keyword evidence="1 4" id="KW-0349">Heme</keyword>
<dbReference type="STRING" id="420662.Mpe_A0474"/>
<organism evidence="6 7">
    <name type="scientific">Methylibium petroleiphilum (strain ATCC BAA-1232 / LMG 22953 / PM1)</name>
    <dbReference type="NCBI Taxonomy" id="420662"/>
    <lineage>
        <taxon>Bacteria</taxon>
        <taxon>Pseudomonadati</taxon>
        <taxon>Pseudomonadota</taxon>
        <taxon>Betaproteobacteria</taxon>
        <taxon>Burkholderiales</taxon>
        <taxon>Sphaerotilaceae</taxon>
        <taxon>Methylibium</taxon>
    </lineage>
</organism>
<gene>
    <name evidence="6" type="ordered locus">Mpe_A0474</name>
</gene>
<proteinExistence type="predicted"/>
<evidence type="ECO:0000256" key="4">
    <source>
        <dbReference type="PROSITE-ProRule" id="PRU00433"/>
    </source>
</evidence>
<dbReference type="RefSeq" id="WP_011828074.1">
    <property type="nucleotide sequence ID" value="NC_008825.1"/>
</dbReference>
<keyword evidence="3 4" id="KW-0408">Iron</keyword>
<dbReference type="EMBL" id="CP000555">
    <property type="protein sequence ID" value="ABM93436.1"/>
    <property type="molecule type" value="Genomic_DNA"/>
</dbReference>
<dbReference type="eggNOG" id="COG2010">
    <property type="taxonomic scope" value="Bacteria"/>
</dbReference>
<name>A2SCZ7_METPP</name>
<evidence type="ECO:0000313" key="7">
    <source>
        <dbReference type="Proteomes" id="UP000000366"/>
    </source>
</evidence>
<evidence type="ECO:0000313" key="6">
    <source>
        <dbReference type="EMBL" id="ABM93436.1"/>
    </source>
</evidence>
<keyword evidence="2 4" id="KW-0479">Metal-binding</keyword>
<evidence type="ECO:0000256" key="3">
    <source>
        <dbReference type="ARBA" id="ARBA00023004"/>
    </source>
</evidence>
<dbReference type="InterPro" id="IPR036909">
    <property type="entry name" value="Cyt_c-like_dom_sf"/>
</dbReference>
<sequence length="169" mass="18480">MHSPIMSIPRGVATALRTTALTAALIGAAGVAAQQASTEPITTPVTIDLSALPVLGAPWREDNPYRGDAQVAEIGRALFNQACARCHGDDGNATHHVGTDLRRLDSYCFAKIKDLAARRHCLRDNDHYFKESVLRGKIRVGVTHMPPWEGVLTQEAVWSLKTFLESRRP</sequence>